<dbReference type="InterPro" id="IPR001111">
    <property type="entry name" value="TGF-b_propeptide"/>
</dbReference>
<evidence type="ECO:0000256" key="1">
    <source>
        <dbReference type="ARBA" id="ARBA00004613"/>
    </source>
</evidence>
<comment type="subcellular location">
    <subcellularLocation>
        <location evidence="1">Secreted</location>
    </subcellularLocation>
</comment>
<keyword evidence="4 9" id="KW-0732">Signal</keyword>
<feature type="chain" id="PRO_5020907206" evidence="9">
    <location>
        <begin position="19"/>
        <end position="398"/>
    </location>
</feature>
<dbReference type="SUPFAM" id="SSF57501">
    <property type="entry name" value="Cystine-knot cytokines"/>
    <property type="match status" value="1"/>
</dbReference>
<dbReference type="Gene3D" id="2.10.90.10">
    <property type="entry name" value="Cystine-knot cytokines"/>
    <property type="match status" value="1"/>
</dbReference>
<dbReference type="Pfam" id="PF00019">
    <property type="entry name" value="TGF_beta"/>
    <property type="match status" value="1"/>
</dbReference>
<gene>
    <name evidence="11" type="ORF">DBV15_06898</name>
</gene>
<keyword evidence="3" id="KW-0964">Secreted</keyword>
<proteinExistence type="inferred from homology"/>
<comment type="caution">
    <text evidence="11">The sequence shown here is derived from an EMBL/GenBank/DDBJ whole genome shotgun (WGS) entry which is preliminary data.</text>
</comment>
<evidence type="ECO:0000256" key="6">
    <source>
        <dbReference type="ARBA" id="ARBA00023157"/>
    </source>
</evidence>
<evidence type="ECO:0000256" key="8">
    <source>
        <dbReference type="RuleBase" id="RU000354"/>
    </source>
</evidence>
<dbReference type="PANTHER" id="PTHR11848">
    <property type="entry name" value="TGF-BETA FAMILY"/>
    <property type="match status" value="1"/>
</dbReference>
<keyword evidence="7" id="KW-0325">Glycoprotein</keyword>
<dbReference type="Proteomes" id="UP000310200">
    <property type="component" value="Unassembled WGS sequence"/>
</dbReference>
<dbReference type="PROSITE" id="PS00250">
    <property type="entry name" value="TGF_BETA_1"/>
    <property type="match status" value="1"/>
</dbReference>
<dbReference type="InterPro" id="IPR015615">
    <property type="entry name" value="TGF-beta-rel"/>
</dbReference>
<dbReference type="GO" id="GO:0005125">
    <property type="term" value="F:cytokine activity"/>
    <property type="evidence" value="ECO:0007669"/>
    <property type="project" value="TreeGrafter"/>
</dbReference>
<name>A0A4S2JB33_9HYME</name>
<dbReference type="PRINTS" id="PR00669">
    <property type="entry name" value="INHIBINA"/>
</dbReference>
<dbReference type="Pfam" id="PF00688">
    <property type="entry name" value="TGFb_propeptide"/>
    <property type="match status" value="1"/>
</dbReference>
<evidence type="ECO:0000313" key="12">
    <source>
        <dbReference type="Proteomes" id="UP000310200"/>
    </source>
</evidence>
<dbReference type="AlphaFoldDB" id="A0A4S2JB33"/>
<evidence type="ECO:0000256" key="9">
    <source>
        <dbReference type="SAM" id="SignalP"/>
    </source>
</evidence>
<evidence type="ECO:0000256" key="2">
    <source>
        <dbReference type="ARBA" id="ARBA00006656"/>
    </source>
</evidence>
<feature type="domain" description="TGF-beta family profile" evidence="10">
    <location>
        <begin position="280"/>
        <end position="398"/>
    </location>
</feature>
<reference evidence="11 12" key="1">
    <citation type="journal article" date="2019" name="Philos. Trans. R. Soc. Lond., B, Biol. Sci.">
        <title>Ant behaviour and brain gene expression of defending hosts depend on the ecological success of the intruding social parasite.</title>
        <authorList>
            <person name="Kaur R."/>
            <person name="Stoldt M."/>
            <person name="Jongepier E."/>
            <person name="Feldmeyer B."/>
            <person name="Menzel F."/>
            <person name="Bornberg-Bauer E."/>
            <person name="Foitzik S."/>
        </authorList>
    </citation>
    <scope>NUCLEOTIDE SEQUENCE [LARGE SCALE GENOMIC DNA]</scope>
    <source>
        <tissue evidence="11">Whole body</tissue>
    </source>
</reference>
<keyword evidence="5 8" id="KW-0339">Growth factor</keyword>
<keyword evidence="12" id="KW-1185">Reference proteome</keyword>
<dbReference type="STRING" id="300112.A0A4S2JB33"/>
<dbReference type="GO" id="GO:0005615">
    <property type="term" value="C:extracellular space"/>
    <property type="evidence" value="ECO:0007669"/>
    <property type="project" value="TreeGrafter"/>
</dbReference>
<dbReference type="SMART" id="SM00204">
    <property type="entry name" value="TGFB"/>
    <property type="match status" value="1"/>
</dbReference>
<accession>A0A4S2JB33</accession>
<sequence length="398" mass="45477">MRLLMEVLIILLVGGIVADWPINPLMKVWYTFLPHSPSKSLTNKEDDCAGCAQNKVNVIDPDPLLTELRVEYVKQQILKKLRLSKPPEVSMPLSTLPKPLINGNVLRPDLERPAENFYGKTNQVVVFPTEGVADSTRYRQNSNHITGFNPAACFTFYLPNEMLYVDVTSAELWFYKEQVENDDELNQTFVLSELDHWDQGGRFEKNTVMAIFETDIREGWVKTDIKFMVKKWINRHGLNHAIQIACTTCSTDRDRAPVSVEQTLKPFLVIHTEPLPQRNRPKRHSNCQLEMTECCRDELYINFRDIGWSDWILHPSGYHAYFCRGSCSTPTALTVSGSQYNNVIMKLLSKDMGQQKNKIVPCCSPTQLAPLQLLYIDTNNTITQKTLPNMVVEACGCM</sequence>
<dbReference type="EMBL" id="QBLH01003981">
    <property type="protein sequence ID" value="TGZ31839.1"/>
    <property type="molecule type" value="Genomic_DNA"/>
</dbReference>
<evidence type="ECO:0000256" key="4">
    <source>
        <dbReference type="ARBA" id="ARBA00022729"/>
    </source>
</evidence>
<dbReference type="FunFam" id="2.10.90.10:FF:000001">
    <property type="entry name" value="Bone morphogenetic protein 4"/>
    <property type="match status" value="1"/>
</dbReference>
<protein>
    <submittedName>
        <fullName evidence="11">Inhibin beta B chain</fullName>
    </submittedName>
</protein>
<dbReference type="PANTHER" id="PTHR11848:SF298">
    <property type="entry name" value="DAWDLE, ISOFORM A"/>
    <property type="match status" value="1"/>
</dbReference>
<dbReference type="GO" id="GO:0008083">
    <property type="term" value="F:growth factor activity"/>
    <property type="evidence" value="ECO:0007669"/>
    <property type="project" value="UniProtKB-KW"/>
</dbReference>
<keyword evidence="6" id="KW-1015">Disulfide bond</keyword>
<dbReference type="InterPro" id="IPR029034">
    <property type="entry name" value="Cystine-knot_cytokine"/>
</dbReference>
<evidence type="ECO:0000256" key="3">
    <source>
        <dbReference type="ARBA" id="ARBA00022525"/>
    </source>
</evidence>
<feature type="signal peptide" evidence="9">
    <location>
        <begin position="1"/>
        <end position="18"/>
    </location>
</feature>
<dbReference type="InterPro" id="IPR017948">
    <property type="entry name" value="TGFb_CS"/>
</dbReference>
<dbReference type="InterPro" id="IPR001839">
    <property type="entry name" value="TGF-b_C"/>
</dbReference>
<evidence type="ECO:0000259" key="10">
    <source>
        <dbReference type="PROSITE" id="PS51362"/>
    </source>
</evidence>
<evidence type="ECO:0000256" key="7">
    <source>
        <dbReference type="ARBA" id="ARBA00023180"/>
    </source>
</evidence>
<dbReference type="PROSITE" id="PS51362">
    <property type="entry name" value="TGF_BETA_2"/>
    <property type="match status" value="1"/>
</dbReference>
<comment type="similarity">
    <text evidence="2 8">Belongs to the TGF-beta family.</text>
</comment>
<dbReference type="Gene3D" id="2.60.120.970">
    <property type="match status" value="1"/>
</dbReference>
<organism evidence="11 12">
    <name type="scientific">Temnothorax longispinosus</name>
    <dbReference type="NCBI Taxonomy" id="300112"/>
    <lineage>
        <taxon>Eukaryota</taxon>
        <taxon>Metazoa</taxon>
        <taxon>Ecdysozoa</taxon>
        <taxon>Arthropoda</taxon>
        <taxon>Hexapoda</taxon>
        <taxon>Insecta</taxon>
        <taxon>Pterygota</taxon>
        <taxon>Neoptera</taxon>
        <taxon>Endopterygota</taxon>
        <taxon>Hymenoptera</taxon>
        <taxon>Apocrita</taxon>
        <taxon>Aculeata</taxon>
        <taxon>Formicoidea</taxon>
        <taxon>Formicidae</taxon>
        <taxon>Myrmicinae</taxon>
        <taxon>Temnothorax</taxon>
    </lineage>
</organism>
<evidence type="ECO:0000256" key="5">
    <source>
        <dbReference type="ARBA" id="ARBA00023030"/>
    </source>
</evidence>
<dbReference type="CDD" id="cd13752">
    <property type="entry name" value="TGF_beta_INHB"/>
    <property type="match status" value="1"/>
</dbReference>
<evidence type="ECO:0000313" key="11">
    <source>
        <dbReference type="EMBL" id="TGZ31839.1"/>
    </source>
</evidence>